<dbReference type="Gene3D" id="1.10.1130.10">
    <property type="entry name" value="Flavocytochrome C3, Chain A"/>
    <property type="match status" value="1"/>
</dbReference>
<feature type="binding site" description="covalent" evidence="14">
    <location>
        <position position="86"/>
    </location>
    <ligand>
        <name>heme c</name>
        <dbReference type="ChEBI" id="CHEBI:61717"/>
        <label>1</label>
    </ligand>
</feature>
<feature type="signal peptide" evidence="17">
    <location>
        <begin position="1"/>
        <end position="19"/>
    </location>
</feature>
<dbReference type="AlphaFoldDB" id="A0A7U7I914"/>
<evidence type="ECO:0000256" key="7">
    <source>
        <dbReference type="ARBA" id="ARBA00022723"/>
    </source>
</evidence>
<accession>A0A7U7I914</accession>
<reference evidence="18 19" key="1">
    <citation type="submission" date="2020-08" db="EMBL/GenBank/DDBJ databases">
        <authorList>
            <person name="Criscuolo A."/>
        </authorList>
    </citation>
    <scope>NUCLEOTIDE SEQUENCE [LARGE SCALE GENOMIC DNA]</scope>
    <source>
        <strain evidence="18">CIP111764</strain>
    </source>
</reference>
<feature type="binding site" description="axial binding residue" evidence="15">
    <location>
        <position position="72"/>
    </location>
    <ligand>
        <name>heme c</name>
        <dbReference type="ChEBI" id="CHEBI:61717"/>
        <label>1</label>
    </ligand>
    <ligandPart>
        <name>Fe</name>
        <dbReference type="ChEBI" id="CHEBI:18248"/>
    </ligandPart>
</feature>
<evidence type="ECO:0000256" key="4">
    <source>
        <dbReference type="ARBA" id="ARBA00013773"/>
    </source>
</evidence>
<evidence type="ECO:0000256" key="8">
    <source>
        <dbReference type="ARBA" id="ARBA00022729"/>
    </source>
</evidence>
<evidence type="ECO:0000256" key="13">
    <source>
        <dbReference type="PIRNR" id="PIRNR006105"/>
    </source>
</evidence>
<comment type="function">
    <text evidence="1">Electron transfer subunit of the periplasmic nitrate reductase complex NapAB. Receives electrons from the membrane-anchored tetraheme c-type NapC protein and transfers these to NapA subunit, thus allowing electron flow between membrane and periplasm. Essential for periplasmic nitrate reduction with nitrate as the terminal electron acceptor.</text>
</comment>
<feature type="chain" id="PRO_5031196897" description="Periplasmic nitrate reductase, electron transfer subunit" evidence="17">
    <location>
        <begin position="20"/>
        <end position="162"/>
    </location>
</feature>
<evidence type="ECO:0000256" key="15">
    <source>
        <dbReference type="PIRSR" id="PIRSR006105-2"/>
    </source>
</evidence>
<feature type="binding site" description="axial binding residue" evidence="15">
    <location>
        <position position="90"/>
    </location>
    <ligand>
        <name>heme c</name>
        <dbReference type="ChEBI" id="CHEBI:61717"/>
        <label>1</label>
    </ligand>
    <ligandPart>
        <name>Fe</name>
        <dbReference type="ChEBI" id="CHEBI:18248"/>
    </ligandPart>
</feature>
<comment type="PTM">
    <text evidence="14">Binds 2 heme C groups per subunit.</text>
</comment>
<sequence length="162" mass="17858">MNRICLLLAGLLLVVPSYAADPGYPLDAPAPDGRRPGGTLAESLPAPPLLDEENKDLRRERNYPEQPPTIPHSIRGYRVDTHGNKCLTCHSRVNSARMQAPMISVTHYMDRDGQPLAAVAPRRYFCVQCHVPQHDVQSPVGNDFEDIDTLLQKETSAAAGQH</sequence>
<evidence type="ECO:0000256" key="1">
    <source>
        <dbReference type="ARBA" id="ARBA00002599"/>
    </source>
</evidence>
<evidence type="ECO:0000313" key="18">
    <source>
        <dbReference type="EMBL" id="CAD5106467.1"/>
    </source>
</evidence>
<organism evidence="18 19">
    <name type="scientific">Zestomonas carbonaria</name>
    <dbReference type="NCBI Taxonomy" id="2762745"/>
    <lineage>
        <taxon>Bacteria</taxon>
        <taxon>Pseudomonadati</taxon>
        <taxon>Pseudomonadota</taxon>
        <taxon>Gammaproteobacteria</taxon>
        <taxon>Pseudomonadales</taxon>
        <taxon>Pseudomonadaceae</taxon>
        <taxon>Zestomonas</taxon>
    </lineage>
</organism>
<dbReference type="PIRSF" id="PIRSF006105">
    <property type="entry name" value="NapB"/>
    <property type="match status" value="1"/>
</dbReference>
<proteinExistence type="inferred from homology"/>
<feature type="binding site" description="covalent" evidence="14">
    <location>
        <position position="126"/>
    </location>
    <ligand>
        <name>heme c</name>
        <dbReference type="ChEBI" id="CHEBI:61717"/>
        <label>2</label>
    </ligand>
</feature>
<keyword evidence="10 13" id="KW-0249">Electron transport</keyword>
<name>A0A7U7I914_9GAMM</name>
<feature type="region of interest" description="Disordered" evidence="16">
    <location>
        <begin position="29"/>
        <end position="51"/>
    </location>
</feature>
<evidence type="ECO:0000256" key="9">
    <source>
        <dbReference type="ARBA" id="ARBA00022764"/>
    </source>
</evidence>
<evidence type="ECO:0000256" key="5">
    <source>
        <dbReference type="ARBA" id="ARBA00022448"/>
    </source>
</evidence>
<evidence type="ECO:0000313" key="19">
    <source>
        <dbReference type="Proteomes" id="UP000583387"/>
    </source>
</evidence>
<evidence type="ECO:0000256" key="10">
    <source>
        <dbReference type="ARBA" id="ARBA00022982"/>
    </source>
</evidence>
<dbReference type="GO" id="GO:0042597">
    <property type="term" value="C:periplasmic space"/>
    <property type="evidence" value="ECO:0007669"/>
    <property type="project" value="UniProtKB-SubCell"/>
</dbReference>
<dbReference type="FunFam" id="1.10.1130.10:FF:000001">
    <property type="entry name" value="Periplasmic nitrate reductase, electron transfer subunit"/>
    <property type="match status" value="1"/>
</dbReference>
<comment type="caution">
    <text evidence="18">The sequence shown here is derived from an EMBL/GenBank/DDBJ whole genome shotgun (WGS) entry which is preliminary data.</text>
</comment>
<keyword evidence="9 13" id="KW-0574">Periplasm</keyword>
<evidence type="ECO:0000256" key="11">
    <source>
        <dbReference type="ARBA" id="ARBA00023004"/>
    </source>
</evidence>
<feature type="binding site" description="covalent" evidence="14">
    <location>
        <position position="89"/>
    </location>
    <ligand>
        <name>heme c</name>
        <dbReference type="ChEBI" id="CHEBI:61717"/>
        <label>1</label>
    </ligand>
</feature>
<dbReference type="RefSeq" id="WP_408004269.1">
    <property type="nucleotide sequence ID" value="NZ_CAJFCI010000022.1"/>
</dbReference>
<dbReference type="PANTHER" id="PTHR38604:SF1">
    <property type="entry name" value="PERIPLASMIC NITRATE REDUCTASE, ELECTRON TRANSFER SUBUNIT"/>
    <property type="match status" value="1"/>
</dbReference>
<evidence type="ECO:0000256" key="16">
    <source>
        <dbReference type="SAM" id="MobiDB-lite"/>
    </source>
</evidence>
<comment type="subcellular location">
    <subcellularLocation>
        <location evidence="2 13">Periplasm</location>
    </subcellularLocation>
</comment>
<dbReference type="Proteomes" id="UP000583387">
    <property type="component" value="Unassembled WGS sequence"/>
</dbReference>
<keyword evidence="6 14" id="KW-0349">Heme</keyword>
<evidence type="ECO:0000256" key="14">
    <source>
        <dbReference type="PIRSR" id="PIRSR006105-1"/>
    </source>
</evidence>
<evidence type="ECO:0000256" key="2">
    <source>
        <dbReference type="ARBA" id="ARBA00004418"/>
    </source>
</evidence>
<feature type="binding site" description="axial binding residue" evidence="15">
    <location>
        <position position="130"/>
    </location>
    <ligand>
        <name>heme c</name>
        <dbReference type="ChEBI" id="CHEBI:61717"/>
        <label>2</label>
    </ligand>
    <ligandPart>
        <name>Fe</name>
        <dbReference type="ChEBI" id="CHEBI:18248"/>
    </ligandPart>
</feature>
<comment type="subunit">
    <text evidence="13">Component of the periplasmic nitrate reductase NapAB complex composed of NapA and NapB.</text>
</comment>
<dbReference type="Pfam" id="PF03892">
    <property type="entry name" value="NapB"/>
    <property type="match status" value="1"/>
</dbReference>
<dbReference type="GO" id="GO:0009061">
    <property type="term" value="P:anaerobic respiration"/>
    <property type="evidence" value="ECO:0007669"/>
    <property type="project" value="InterPro"/>
</dbReference>
<gene>
    <name evidence="18" type="ORF">PSEWESI4_00730</name>
</gene>
<evidence type="ECO:0000256" key="3">
    <source>
        <dbReference type="ARBA" id="ARBA00007368"/>
    </source>
</evidence>
<feature type="binding site" description="axial binding residue" evidence="15">
    <location>
        <position position="107"/>
    </location>
    <ligand>
        <name>heme c</name>
        <dbReference type="ChEBI" id="CHEBI:61717"/>
        <label>2</label>
    </ligand>
    <ligandPart>
        <name>Fe</name>
        <dbReference type="ChEBI" id="CHEBI:18248"/>
    </ligandPart>
</feature>
<dbReference type="GO" id="GO:0046872">
    <property type="term" value="F:metal ion binding"/>
    <property type="evidence" value="ECO:0007669"/>
    <property type="project" value="UniProtKB-KW"/>
</dbReference>
<keyword evidence="11 15" id="KW-0408">Iron</keyword>
<protein>
    <recommendedName>
        <fullName evidence="4 13">Periplasmic nitrate reductase, electron transfer subunit</fullName>
    </recommendedName>
    <alternativeName>
        <fullName evidence="12 13">Diheme cytochrome c NapB</fullName>
    </alternativeName>
</protein>
<evidence type="ECO:0000256" key="12">
    <source>
        <dbReference type="ARBA" id="ARBA00031832"/>
    </source>
</evidence>
<dbReference type="SUPFAM" id="SSF48695">
    <property type="entry name" value="Multiheme cytochromes"/>
    <property type="match status" value="1"/>
</dbReference>
<comment type="similarity">
    <text evidence="3 13">Belongs to the NapB family.</text>
</comment>
<keyword evidence="5 13" id="KW-0813">Transport</keyword>
<feature type="binding site" description="covalent" evidence="14">
    <location>
        <position position="129"/>
    </location>
    <ligand>
        <name>heme c</name>
        <dbReference type="ChEBI" id="CHEBI:61717"/>
        <label>2</label>
    </ligand>
</feature>
<evidence type="ECO:0000256" key="17">
    <source>
        <dbReference type="SAM" id="SignalP"/>
    </source>
</evidence>
<keyword evidence="8 17" id="KW-0732">Signal</keyword>
<dbReference type="InterPro" id="IPR005591">
    <property type="entry name" value="NapB"/>
</dbReference>
<dbReference type="PANTHER" id="PTHR38604">
    <property type="entry name" value="PERIPLASMIC NITRATE REDUCTASE, ELECTRON TRANSFER SUBUNIT"/>
    <property type="match status" value="1"/>
</dbReference>
<keyword evidence="7 15" id="KW-0479">Metal-binding</keyword>
<keyword evidence="19" id="KW-1185">Reference proteome</keyword>
<dbReference type="EMBL" id="CAJFCI010000022">
    <property type="protein sequence ID" value="CAD5106467.1"/>
    <property type="molecule type" value="Genomic_DNA"/>
</dbReference>
<evidence type="ECO:0000256" key="6">
    <source>
        <dbReference type="ARBA" id="ARBA00022617"/>
    </source>
</evidence>
<dbReference type="InterPro" id="IPR036280">
    <property type="entry name" value="Multihaem_cyt_sf"/>
</dbReference>